<proteinExistence type="predicted"/>
<evidence type="ECO:0008006" key="3">
    <source>
        <dbReference type="Google" id="ProtNLM"/>
    </source>
</evidence>
<evidence type="ECO:0000313" key="2">
    <source>
        <dbReference type="Proteomes" id="UP000245910"/>
    </source>
</evidence>
<dbReference type="EMBL" id="LN649229">
    <property type="protein sequence ID" value="CEI67816.1"/>
    <property type="molecule type" value="Genomic_DNA"/>
</dbReference>
<keyword evidence="2" id="KW-1185">Reference proteome</keyword>
<name>A0A2L2TUH2_9HYPO</name>
<dbReference type="AlphaFoldDB" id="A0A2L2TUH2"/>
<dbReference type="Proteomes" id="UP000245910">
    <property type="component" value="Chromosome I"/>
</dbReference>
<protein>
    <recommendedName>
        <fullName evidence="3">KAP NTPase domain-containing protein</fullName>
    </recommendedName>
</protein>
<reference evidence="2" key="1">
    <citation type="submission" date="2014-10" db="EMBL/GenBank/DDBJ databases">
        <authorList>
            <person name="King R."/>
        </authorList>
    </citation>
    <scope>NUCLEOTIDE SEQUENCE [LARGE SCALE GENOMIC DNA]</scope>
    <source>
        <strain evidence="2">A3/5</strain>
    </source>
</reference>
<evidence type="ECO:0000313" key="1">
    <source>
        <dbReference type="EMBL" id="CEI67816.1"/>
    </source>
</evidence>
<organism evidence="1 2">
    <name type="scientific">Fusarium venenatum</name>
    <dbReference type="NCBI Taxonomy" id="56646"/>
    <lineage>
        <taxon>Eukaryota</taxon>
        <taxon>Fungi</taxon>
        <taxon>Dikarya</taxon>
        <taxon>Ascomycota</taxon>
        <taxon>Pezizomycotina</taxon>
        <taxon>Sordariomycetes</taxon>
        <taxon>Hypocreomycetidae</taxon>
        <taxon>Hypocreales</taxon>
        <taxon>Nectriaceae</taxon>
        <taxon>Fusarium</taxon>
    </lineage>
</organism>
<accession>A0A2L2TUH2</accession>
<dbReference type="STRING" id="56646.A0A2L2TUH2"/>
<sequence>MRLEEQFKVLLKTPLSQVGHSPSTEVIIIDALDECVDFFQVGTVIGLLASLKRLDGIRLYFLISSPNEDRIRAAIERQENDTISLATKYHDDNVSDNKSILTINFQRIRKEKRIESTWPTEKQFPVVHRSINPSPLFIYATTLLRFLGDGTRLGIPKKRLKS</sequence>